<evidence type="ECO:0000313" key="1">
    <source>
        <dbReference type="EMBL" id="KAF3214516.1"/>
    </source>
</evidence>
<accession>A0A6G1M8F6</accession>
<dbReference type="EMBL" id="WIPF01000029">
    <property type="protein sequence ID" value="KAF3225184.1"/>
    <property type="molecule type" value="Genomic_DNA"/>
</dbReference>
<dbReference type="Proteomes" id="UP000614610">
    <property type="component" value="Unassembled WGS sequence"/>
</dbReference>
<dbReference type="OrthoDB" id="5280685at2759"/>
<reference evidence="1 3" key="1">
    <citation type="submission" date="2019-06" db="EMBL/GenBank/DDBJ databases">
        <authorList>
            <person name="Palmer J.M."/>
        </authorList>
    </citation>
    <scope>NUCLEOTIDE SEQUENCE</scope>
    <source>
        <strain evidence="2 3">TWF191</strain>
        <strain evidence="1">TWF679</strain>
    </source>
</reference>
<evidence type="ECO:0008006" key="5">
    <source>
        <dbReference type="Google" id="ProtNLM"/>
    </source>
</evidence>
<dbReference type="Proteomes" id="UP000483672">
    <property type="component" value="Unassembled WGS sequence"/>
</dbReference>
<dbReference type="EMBL" id="WIWT01000022">
    <property type="protein sequence ID" value="KAF3214516.1"/>
    <property type="molecule type" value="Genomic_DNA"/>
</dbReference>
<organism evidence="1 4">
    <name type="scientific">Orbilia oligospora</name>
    <name type="common">Nematode-trapping fungus</name>
    <name type="synonym">Arthrobotrys oligospora</name>
    <dbReference type="NCBI Taxonomy" id="2813651"/>
    <lineage>
        <taxon>Eukaryota</taxon>
        <taxon>Fungi</taxon>
        <taxon>Dikarya</taxon>
        <taxon>Ascomycota</taxon>
        <taxon>Pezizomycotina</taxon>
        <taxon>Orbiliomycetes</taxon>
        <taxon>Orbiliales</taxon>
        <taxon>Orbiliaceae</taxon>
        <taxon>Orbilia</taxon>
    </lineage>
</organism>
<evidence type="ECO:0000313" key="3">
    <source>
        <dbReference type="Proteomes" id="UP000483672"/>
    </source>
</evidence>
<proteinExistence type="predicted"/>
<sequence length="463" mass="53906">MWINSSSYTQNSSSACGIGPIIGKKMECKSILDWPLDIKLDFLESLDSIASLRSILLTCHIFFDISQTQLWTRIYTKVLERDIGVAGQALVKMRRFKSRRTEVELIEALPTAEDEKPKSRQLHLSELLSVRKPVRFFSHLFFRTRFENRRRKFKIEARPEDILADMKTVTESEYARVDEAYYTLWLYKELNYNVELRSLEQVTAMNNWALWEENGSLRVTPDIGILSHVLRVTSTEIIYPYVQHYNKTLSLEELHAIVDVIEALCLYEKHGVASMLITRLGFDGLQKVLESSEQQIQKAISDVYWYPVEAAARGVTLPNSITQFPSLITDFWRYMEPNYKGDARRVWKQPGGIYRKTVAPWNQYPPYDITALVWDDERLKSWGYYYPIGMDLGGSKRAYDMTLEDQMCTEDCSILRCTQRDPEDEFSCLGCGFDMAHVPLNKMIDFLNEVLIRSRYRSMGLLE</sequence>
<comment type="caution">
    <text evidence="1">The sequence shown here is derived from an EMBL/GenBank/DDBJ whole genome shotgun (WGS) entry which is preliminary data.</text>
</comment>
<evidence type="ECO:0000313" key="4">
    <source>
        <dbReference type="Proteomes" id="UP000614610"/>
    </source>
</evidence>
<protein>
    <recommendedName>
        <fullName evidence="5">F-box domain-containing protein</fullName>
    </recommendedName>
</protein>
<evidence type="ECO:0000313" key="2">
    <source>
        <dbReference type="EMBL" id="KAF3225184.1"/>
    </source>
</evidence>
<gene>
    <name evidence="2" type="ORF">TWF191_005474</name>
    <name evidence="1" type="ORF">TWF679_004883</name>
</gene>
<name>A0A6G1M8F6_ORBOL</name>
<dbReference type="AlphaFoldDB" id="A0A6G1M8F6"/>